<dbReference type="AlphaFoldDB" id="A0A9D3RXC8"/>
<proteinExistence type="predicted"/>
<dbReference type="GO" id="GO:0070652">
    <property type="term" value="C:HAUS complex"/>
    <property type="evidence" value="ECO:0007669"/>
    <property type="project" value="InterPro"/>
</dbReference>
<gene>
    <name evidence="1" type="ORF">ANANG_G00123490</name>
</gene>
<evidence type="ECO:0000313" key="1">
    <source>
        <dbReference type="EMBL" id="KAG5847199.1"/>
    </source>
</evidence>
<dbReference type="Pfam" id="PF14817">
    <property type="entry name" value="HAUS5"/>
    <property type="match status" value="1"/>
</dbReference>
<dbReference type="GO" id="GO:0051225">
    <property type="term" value="P:spindle assembly"/>
    <property type="evidence" value="ECO:0007669"/>
    <property type="project" value="InterPro"/>
</dbReference>
<keyword evidence="2" id="KW-1185">Reference proteome</keyword>
<comment type="caution">
    <text evidence="1">The sequence shown here is derived from an EMBL/GenBank/DDBJ whole genome shotgun (WGS) entry which is preliminary data.</text>
</comment>
<dbReference type="InterPro" id="IPR029131">
    <property type="entry name" value="HAUS5"/>
</dbReference>
<protein>
    <submittedName>
        <fullName evidence="1">Uncharacterized protein</fullName>
    </submittedName>
</protein>
<dbReference type="Proteomes" id="UP001044222">
    <property type="component" value="Chromosome 6"/>
</dbReference>
<organism evidence="1 2">
    <name type="scientific">Anguilla anguilla</name>
    <name type="common">European freshwater eel</name>
    <name type="synonym">Muraena anguilla</name>
    <dbReference type="NCBI Taxonomy" id="7936"/>
    <lineage>
        <taxon>Eukaryota</taxon>
        <taxon>Metazoa</taxon>
        <taxon>Chordata</taxon>
        <taxon>Craniata</taxon>
        <taxon>Vertebrata</taxon>
        <taxon>Euteleostomi</taxon>
        <taxon>Actinopterygii</taxon>
        <taxon>Neopterygii</taxon>
        <taxon>Teleostei</taxon>
        <taxon>Anguilliformes</taxon>
        <taxon>Anguillidae</taxon>
        <taxon>Anguilla</taxon>
    </lineage>
</organism>
<dbReference type="EMBL" id="JAFIRN010000006">
    <property type="protein sequence ID" value="KAG5847199.1"/>
    <property type="molecule type" value="Genomic_DNA"/>
</dbReference>
<evidence type="ECO:0000313" key="2">
    <source>
        <dbReference type="Proteomes" id="UP001044222"/>
    </source>
</evidence>
<reference evidence="1" key="1">
    <citation type="submission" date="2021-01" db="EMBL/GenBank/DDBJ databases">
        <title>A chromosome-scale assembly of European eel, Anguilla anguilla.</title>
        <authorList>
            <person name="Henkel C."/>
            <person name="Jong-Raadsen S.A."/>
            <person name="Dufour S."/>
            <person name="Weltzien F.-A."/>
            <person name="Palstra A.P."/>
            <person name="Pelster B."/>
            <person name="Spaink H.P."/>
            <person name="Van Den Thillart G.E."/>
            <person name="Jansen H."/>
            <person name="Zahm M."/>
            <person name="Klopp C."/>
            <person name="Cedric C."/>
            <person name="Louis A."/>
            <person name="Berthelot C."/>
            <person name="Parey E."/>
            <person name="Roest Crollius H."/>
            <person name="Montfort J."/>
            <person name="Robinson-Rechavi M."/>
            <person name="Bucao C."/>
            <person name="Bouchez O."/>
            <person name="Gislard M."/>
            <person name="Lluch J."/>
            <person name="Milhes M."/>
            <person name="Lampietro C."/>
            <person name="Lopez Roques C."/>
            <person name="Donnadieu C."/>
            <person name="Braasch I."/>
            <person name="Desvignes T."/>
            <person name="Postlethwait J."/>
            <person name="Bobe J."/>
            <person name="Guiguen Y."/>
            <person name="Dirks R."/>
        </authorList>
    </citation>
    <scope>NUCLEOTIDE SEQUENCE</scope>
    <source>
        <strain evidence="1">Tag_6206</strain>
        <tissue evidence="1">Liver</tissue>
    </source>
</reference>
<name>A0A9D3RXC8_ANGAN</name>
<accession>A0A9D3RXC8</accession>
<sequence length="184" mass="21177">MRSKTHRKMRQSAEGRPGPWCGAAVEVTSALRNTVSQERVPAEWLSIYLLRSFHNLCESLAFPMYRAPVQLTAQAASQQLELHFLRRLLQLQLYALSQTNMQGQRMLLPALAQKTPTPVLTVLFHCTGPLRVNMREVKEELLQCLLLWVRELRRRTSQGLLYGAQTKIGISHWWKLTAQFVLPE</sequence>